<protein>
    <submittedName>
        <fullName evidence="2">Uncharacterized protein</fullName>
    </submittedName>
</protein>
<evidence type="ECO:0000256" key="1">
    <source>
        <dbReference type="SAM" id="SignalP"/>
    </source>
</evidence>
<keyword evidence="1" id="KW-0732">Signal</keyword>
<reference evidence="2 3" key="1">
    <citation type="journal article" date="2023" name="Nucleic Acids Res.">
        <title>The hologenome of Daphnia magna reveals possible DNA methylation and microbiome-mediated evolution of the host genome.</title>
        <authorList>
            <person name="Chaturvedi A."/>
            <person name="Li X."/>
            <person name="Dhandapani V."/>
            <person name="Marshall H."/>
            <person name="Kissane S."/>
            <person name="Cuenca-Cambronero M."/>
            <person name="Asole G."/>
            <person name="Calvet F."/>
            <person name="Ruiz-Romero M."/>
            <person name="Marangio P."/>
            <person name="Guigo R."/>
            <person name="Rago D."/>
            <person name="Mirbahai L."/>
            <person name="Eastwood N."/>
            <person name="Colbourne J.K."/>
            <person name="Zhou J."/>
            <person name="Mallon E."/>
            <person name="Orsini L."/>
        </authorList>
    </citation>
    <scope>NUCLEOTIDE SEQUENCE [LARGE SCALE GENOMIC DNA]</scope>
    <source>
        <strain evidence="2">LRV0_1</strain>
    </source>
</reference>
<gene>
    <name evidence="2" type="ORF">OUZ56_023911</name>
</gene>
<name>A0ABR0AZT1_9CRUS</name>
<proteinExistence type="predicted"/>
<evidence type="ECO:0000313" key="3">
    <source>
        <dbReference type="Proteomes" id="UP001234178"/>
    </source>
</evidence>
<keyword evidence="3" id="KW-1185">Reference proteome</keyword>
<dbReference type="Proteomes" id="UP001234178">
    <property type="component" value="Unassembled WGS sequence"/>
</dbReference>
<feature type="signal peptide" evidence="1">
    <location>
        <begin position="1"/>
        <end position="25"/>
    </location>
</feature>
<evidence type="ECO:0000313" key="2">
    <source>
        <dbReference type="EMBL" id="KAK4030638.1"/>
    </source>
</evidence>
<sequence>MAGVTGHGWLPLVLVYDKLLVHVIACTTHADDQNMMLKYLIVKRPEKNRFFGRPYPVDWGNLLAQFQINEKFFICKTTYIFKGSEVQVPALICFYFTVN</sequence>
<feature type="chain" id="PRO_5046772568" evidence="1">
    <location>
        <begin position="26"/>
        <end position="99"/>
    </location>
</feature>
<organism evidence="2 3">
    <name type="scientific">Daphnia magna</name>
    <dbReference type="NCBI Taxonomy" id="35525"/>
    <lineage>
        <taxon>Eukaryota</taxon>
        <taxon>Metazoa</taxon>
        <taxon>Ecdysozoa</taxon>
        <taxon>Arthropoda</taxon>
        <taxon>Crustacea</taxon>
        <taxon>Branchiopoda</taxon>
        <taxon>Diplostraca</taxon>
        <taxon>Cladocera</taxon>
        <taxon>Anomopoda</taxon>
        <taxon>Daphniidae</taxon>
        <taxon>Daphnia</taxon>
    </lineage>
</organism>
<accession>A0ABR0AZT1</accession>
<dbReference type="EMBL" id="JAOYFB010000039">
    <property type="protein sequence ID" value="KAK4030638.1"/>
    <property type="molecule type" value="Genomic_DNA"/>
</dbReference>
<comment type="caution">
    <text evidence="2">The sequence shown here is derived from an EMBL/GenBank/DDBJ whole genome shotgun (WGS) entry which is preliminary data.</text>
</comment>